<evidence type="ECO:0000256" key="5">
    <source>
        <dbReference type="ARBA" id="ARBA00022692"/>
    </source>
</evidence>
<keyword evidence="3" id="KW-0813">Transport</keyword>
<evidence type="ECO:0000256" key="6">
    <source>
        <dbReference type="ARBA" id="ARBA00022989"/>
    </source>
</evidence>
<dbReference type="SUPFAM" id="SSF82693">
    <property type="entry name" value="Multidrug efflux transporter AcrB pore domain, PN1, PN2, PC1 and PC2 subdomains"/>
    <property type="match status" value="2"/>
</dbReference>
<evidence type="ECO:0000313" key="10">
    <source>
        <dbReference type="EMBL" id="MBB5031171.1"/>
    </source>
</evidence>
<evidence type="ECO:0000256" key="2">
    <source>
        <dbReference type="ARBA" id="ARBA00010942"/>
    </source>
</evidence>
<feature type="transmembrane region" description="Helical" evidence="9">
    <location>
        <begin position="370"/>
        <end position="389"/>
    </location>
</feature>
<feature type="transmembrane region" description="Helical" evidence="9">
    <location>
        <begin position="894"/>
        <end position="913"/>
    </location>
</feature>
<dbReference type="Gene3D" id="3.30.70.1440">
    <property type="entry name" value="Multidrug efflux transporter AcrB pore domain"/>
    <property type="match status" value="1"/>
</dbReference>
<dbReference type="GO" id="GO:0005886">
    <property type="term" value="C:plasma membrane"/>
    <property type="evidence" value="ECO:0007669"/>
    <property type="project" value="UniProtKB-SubCell"/>
</dbReference>
<sequence length="1069" mass="116048">MIQWALHNRAFILGATLILMVMGLRTATQLPVEVLPDLTKPTVIILTESPGLAPEEVEMRVTQPIESALMGVAGLTRLRSNSDVSLSLVYAEFGWDTDIYRARMLVQERLQSARGSLPEGVQPFMTPVASLMGEILLVGVRSTLKEGEPGYIPPREVRSLADWTIKRRLQSISGIAEILNMGGGVKRIEVQPDPWKMQANNVTFAELEEAITEAANTTTGGFINTGPTEIMVRNLAMSVDLGDIAKTMIKKVNDRPVAIGDVAAVSWGIEPMRGDATVSQAPEKSPTYGVIMSITKAPGFDTRKLTEQIKAALDELKPTFPQGVETTLLFQQKDFIDNAIGNLKSAIAEGAVMVTIVLFFFLLNLRTTFITLMAMPLSFGITMLIFQVLGISVNSMTLGGLAVAIGMVVDDAIVDVENVFRRLQENASAAQPRPRLQVIAAASGEVRNSILYATVLIILVFLPLLGLTGVEGKLFAPIAIATIISMVASFIVSLTAIPVLCSVFLRPKQGHEHKDGPLTRAMKGLLRRTLLRFALLQPALVLTIALVLLVAAFSLYPQMNKDFLPKFQEETALVAATAAPGTSLEEMNKISDVIEQQLLSVPEVRKVGRRLGRAERGDHVVPVSTAEFDVDFREPSSPVAPQLESATSSSTPVAAQQANSRTRKEVLADITTKIKTVPGVFAVVGGPLADRIGHMMSGVSAPVAIKIFGPDLEQLRSIGIEIQKIARTIPGFEDCKLDQTATIPQLRIEADRDRSKAYGIAPGRLNNMLSALIGGQELAELREGQRRVSLVMRLPPEWRDSPDKIASLPIETEEGQRIPLDLVADVREAKGPNVIFREASQRRFALAIKPTVLDVTNLVERLRKEVNETVKLPQGYFITFEGEFQAQKEATERIALFSAVVFVAVFLMLYGYFRSASLALQVLVNIPLALMGGLAFTYFKLNNISIATLVGFIAVGGVAARNGIMMISHYLHLMRHEGEKFSRSMIERGTLERLVPVLMTALSAGIGLIPLVLAADQPGKEILHPVAVVIVGGLVSSTFLDMAITPAMFWLLGRKAAAQAIAEDAPASH</sequence>
<dbReference type="SUPFAM" id="SSF82866">
    <property type="entry name" value="Multidrug efflux transporter AcrB transmembrane domain"/>
    <property type="match status" value="2"/>
</dbReference>
<evidence type="ECO:0000256" key="4">
    <source>
        <dbReference type="ARBA" id="ARBA00022475"/>
    </source>
</evidence>
<keyword evidence="11" id="KW-1185">Reference proteome</keyword>
<dbReference type="Gene3D" id="3.30.70.1430">
    <property type="entry name" value="Multidrug efflux transporter AcrB pore domain"/>
    <property type="match status" value="2"/>
</dbReference>
<feature type="transmembrane region" description="Helical" evidence="9">
    <location>
        <begin position="530"/>
        <end position="556"/>
    </location>
</feature>
<feature type="region of interest" description="Disordered" evidence="8">
    <location>
        <begin position="633"/>
        <end position="660"/>
    </location>
</feature>
<evidence type="ECO:0000256" key="9">
    <source>
        <dbReference type="SAM" id="Phobius"/>
    </source>
</evidence>
<organism evidence="10 11">
    <name type="scientific">Prosthecobacter vanneervenii</name>
    <dbReference type="NCBI Taxonomy" id="48466"/>
    <lineage>
        <taxon>Bacteria</taxon>
        <taxon>Pseudomonadati</taxon>
        <taxon>Verrucomicrobiota</taxon>
        <taxon>Verrucomicrobiia</taxon>
        <taxon>Verrucomicrobiales</taxon>
        <taxon>Verrucomicrobiaceae</taxon>
        <taxon>Prosthecobacter</taxon>
    </lineage>
</organism>
<feature type="transmembrane region" description="Helical" evidence="9">
    <location>
        <begin position="945"/>
        <end position="973"/>
    </location>
</feature>
<feature type="transmembrane region" description="Helical" evidence="9">
    <location>
        <begin position="920"/>
        <end position="939"/>
    </location>
</feature>
<keyword evidence="5 9" id="KW-0812">Transmembrane</keyword>
<dbReference type="AlphaFoldDB" id="A0A7W7Y7Q0"/>
<evidence type="ECO:0000256" key="3">
    <source>
        <dbReference type="ARBA" id="ARBA00022448"/>
    </source>
</evidence>
<accession>A0A7W7Y7Q0</accession>
<evidence type="ECO:0000313" key="11">
    <source>
        <dbReference type="Proteomes" id="UP000590740"/>
    </source>
</evidence>
<dbReference type="GO" id="GO:0008324">
    <property type="term" value="F:monoatomic cation transmembrane transporter activity"/>
    <property type="evidence" value="ECO:0007669"/>
    <property type="project" value="InterPro"/>
</dbReference>
<evidence type="ECO:0000256" key="1">
    <source>
        <dbReference type="ARBA" id="ARBA00004651"/>
    </source>
</evidence>
<keyword evidence="4" id="KW-1003">Cell membrane</keyword>
<protein>
    <submittedName>
        <fullName evidence="10">CzcA family heavy metal efflux pump</fullName>
    </submittedName>
</protein>
<proteinExistence type="inferred from homology"/>
<feature type="transmembrane region" description="Helical" evidence="9">
    <location>
        <begin position="450"/>
        <end position="468"/>
    </location>
</feature>
<dbReference type="GO" id="GO:0042910">
    <property type="term" value="F:xenobiotic transmembrane transporter activity"/>
    <property type="evidence" value="ECO:0007669"/>
    <property type="project" value="TreeGrafter"/>
</dbReference>
<dbReference type="RefSeq" id="WP_246437541.1">
    <property type="nucleotide sequence ID" value="NZ_JACHIG010000001.1"/>
</dbReference>
<reference evidence="10 11" key="1">
    <citation type="submission" date="2020-08" db="EMBL/GenBank/DDBJ databases">
        <title>Genomic Encyclopedia of Type Strains, Phase IV (KMG-IV): sequencing the most valuable type-strain genomes for metagenomic binning, comparative biology and taxonomic classification.</title>
        <authorList>
            <person name="Goeker M."/>
        </authorList>
    </citation>
    <scope>NUCLEOTIDE SEQUENCE [LARGE SCALE GENOMIC DNA]</scope>
    <source>
        <strain evidence="10 11">DSM 12252</strain>
    </source>
</reference>
<dbReference type="PRINTS" id="PR00702">
    <property type="entry name" value="ACRIFLAVINRP"/>
</dbReference>
<dbReference type="InterPro" id="IPR004763">
    <property type="entry name" value="CusA-like"/>
</dbReference>
<comment type="similarity">
    <text evidence="2">Belongs to the resistance-nodulation-cell division (RND) (TC 2.A.6) family.</text>
</comment>
<dbReference type="Proteomes" id="UP000590740">
    <property type="component" value="Unassembled WGS sequence"/>
</dbReference>
<feature type="transmembrane region" description="Helical" evidence="9">
    <location>
        <begin position="994"/>
        <end position="1014"/>
    </location>
</feature>
<feature type="compositionally biased region" description="Polar residues" evidence="8">
    <location>
        <begin position="644"/>
        <end position="660"/>
    </location>
</feature>
<dbReference type="NCBIfam" id="TIGR00914">
    <property type="entry name" value="2A0601"/>
    <property type="match status" value="1"/>
</dbReference>
<dbReference type="PANTHER" id="PTHR32063">
    <property type="match status" value="1"/>
</dbReference>
<dbReference type="SUPFAM" id="SSF82714">
    <property type="entry name" value="Multidrug efflux transporter AcrB TolC docking domain, DN and DC subdomains"/>
    <property type="match status" value="2"/>
</dbReference>
<dbReference type="Pfam" id="PF00873">
    <property type="entry name" value="ACR_tran"/>
    <property type="match status" value="1"/>
</dbReference>
<feature type="transmembrane region" description="Helical" evidence="9">
    <location>
        <begin position="474"/>
        <end position="505"/>
    </location>
</feature>
<name>A0A7W7Y7Q0_9BACT</name>
<feature type="transmembrane region" description="Helical" evidence="9">
    <location>
        <begin position="1026"/>
        <end position="1052"/>
    </location>
</feature>
<comment type="subcellular location">
    <subcellularLocation>
        <location evidence="1">Cell membrane</location>
        <topology evidence="1">Multi-pass membrane protein</topology>
    </subcellularLocation>
</comment>
<gene>
    <name evidence="10" type="ORF">HNQ65_000725</name>
</gene>
<keyword evidence="6 9" id="KW-1133">Transmembrane helix</keyword>
<comment type="caution">
    <text evidence="10">The sequence shown here is derived from an EMBL/GenBank/DDBJ whole genome shotgun (WGS) entry which is preliminary data.</text>
</comment>
<keyword evidence="7 9" id="KW-0472">Membrane</keyword>
<dbReference type="Gene3D" id="1.20.1640.10">
    <property type="entry name" value="Multidrug efflux transporter AcrB transmembrane domain"/>
    <property type="match status" value="2"/>
</dbReference>
<dbReference type="InterPro" id="IPR001036">
    <property type="entry name" value="Acrflvin-R"/>
</dbReference>
<dbReference type="InterPro" id="IPR027463">
    <property type="entry name" value="AcrB_DN_DC_subdom"/>
</dbReference>
<dbReference type="PANTHER" id="PTHR32063:SF4">
    <property type="entry name" value="SLR6043 PROTEIN"/>
    <property type="match status" value="1"/>
</dbReference>
<feature type="transmembrane region" description="Helical" evidence="9">
    <location>
        <begin position="346"/>
        <end position="363"/>
    </location>
</feature>
<dbReference type="Gene3D" id="3.30.2090.10">
    <property type="entry name" value="Multidrug efflux transporter AcrB TolC docking domain, DN and DC subdomains"/>
    <property type="match status" value="2"/>
</dbReference>
<dbReference type="EMBL" id="JACHIG010000001">
    <property type="protein sequence ID" value="MBB5031171.1"/>
    <property type="molecule type" value="Genomic_DNA"/>
</dbReference>
<evidence type="ECO:0000256" key="8">
    <source>
        <dbReference type="SAM" id="MobiDB-lite"/>
    </source>
</evidence>
<evidence type="ECO:0000256" key="7">
    <source>
        <dbReference type="ARBA" id="ARBA00023136"/>
    </source>
</evidence>
<dbReference type="Gene3D" id="3.30.70.1320">
    <property type="entry name" value="Multidrug efflux transporter AcrB pore domain like"/>
    <property type="match status" value="1"/>
</dbReference>